<organism evidence="2 3">
    <name type="scientific">Antarcticibacterium arcticum</name>
    <dbReference type="NCBI Taxonomy" id="2585771"/>
    <lineage>
        <taxon>Bacteria</taxon>
        <taxon>Pseudomonadati</taxon>
        <taxon>Bacteroidota</taxon>
        <taxon>Flavobacteriia</taxon>
        <taxon>Flavobacteriales</taxon>
        <taxon>Flavobacteriaceae</taxon>
        <taxon>Antarcticibacterium</taxon>
    </lineage>
</organism>
<evidence type="ECO:0008006" key="4">
    <source>
        <dbReference type="Google" id="ProtNLM"/>
    </source>
</evidence>
<evidence type="ECO:0000313" key="3">
    <source>
        <dbReference type="Proteomes" id="UP000321954"/>
    </source>
</evidence>
<evidence type="ECO:0000313" key="2">
    <source>
        <dbReference type="EMBL" id="QED36422.1"/>
    </source>
</evidence>
<sequence>MIIKAVLKNSIFLFFIFALIACASEVDPEPEPVPDLSLTAPQCIDGNPDYDPEIILEENTTNLTLYNLEIFENAQIEVDENTTHTIPRTLIINEREVLYYSKTKVIPGNKTVFRYQYIEIGEERWADDEVEEIILFEVEAGQEEFFLSGEEDLLKANAYYELYCYCPFTTMGTNAMNNACLKGKKTADDTWQVDISILHSDPDIDRNPYKKMIQGEFKIKNLEEAIQ</sequence>
<evidence type="ECO:0000256" key="1">
    <source>
        <dbReference type="SAM" id="SignalP"/>
    </source>
</evidence>
<dbReference type="AlphaFoldDB" id="A0A5B8YEM5"/>
<protein>
    <recommendedName>
        <fullName evidence="4">Lipoprotein</fullName>
    </recommendedName>
</protein>
<name>A0A5B8YEM5_9FLAO</name>
<reference evidence="2 3" key="1">
    <citation type="submission" date="2019-08" db="EMBL/GenBank/DDBJ databases">
        <title>Antarcticibacterium arcticum sp. nov., a bacterium isolated from marine sediment of the Canadian Beaufort Sea.</title>
        <authorList>
            <person name="Lee Y.M."/>
            <person name="Baek K."/>
            <person name="Lee D.-H."/>
            <person name="Shin S.C."/>
            <person name="Jin Y.K."/>
            <person name="Park Y."/>
        </authorList>
    </citation>
    <scope>NUCLEOTIDE SEQUENCE [LARGE SCALE GENOMIC DNA]</scope>
    <source>
        <strain evidence="2 3">PAMC 28998</strain>
    </source>
</reference>
<dbReference type="PROSITE" id="PS51257">
    <property type="entry name" value="PROKAR_LIPOPROTEIN"/>
    <property type="match status" value="1"/>
</dbReference>
<feature type="chain" id="PRO_5022765780" description="Lipoprotein" evidence="1">
    <location>
        <begin position="24"/>
        <end position="227"/>
    </location>
</feature>
<keyword evidence="1" id="KW-0732">Signal</keyword>
<proteinExistence type="predicted"/>
<dbReference type="KEGG" id="anp:FK178_01215"/>
<dbReference type="OrthoDB" id="1432964at2"/>
<gene>
    <name evidence="2" type="ORF">FK178_01215</name>
</gene>
<keyword evidence="3" id="KW-1185">Reference proteome</keyword>
<feature type="signal peptide" evidence="1">
    <location>
        <begin position="1"/>
        <end position="23"/>
    </location>
</feature>
<dbReference type="EMBL" id="CP042476">
    <property type="protein sequence ID" value="QED36422.1"/>
    <property type="molecule type" value="Genomic_DNA"/>
</dbReference>
<dbReference type="Proteomes" id="UP000321954">
    <property type="component" value="Chromosome"/>
</dbReference>
<accession>A0A5B8YEM5</accession>
<dbReference type="RefSeq" id="WP_146830216.1">
    <property type="nucleotide sequence ID" value="NZ_CP042476.1"/>
</dbReference>